<organism evidence="3 4">
    <name type="scientific">Segatella hominis</name>
    <dbReference type="NCBI Taxonomy" id="2518605"/>
    <lineage>
        <taxon>Bacteria</taxon>
        <taxon>Pseudomonadati</taxon>
        <taxon>Bacteroidota</taxon>
        <taxon>Bacteroidia</taxon>
        <taxon>Bacteroidales</taxon>
        <taxon>Prevotellaceae</taxon>
        <taxon>Segatella</taxon>
    </lineage>
</organism>
<name>A0A4Y8VVZ4_9BACT</name>
<dbReference type="OrthoDB" id="1057845at2"/>
<accession>A0A4Y8VVZ4</accession>
<protein>
    <recommendedName>
        <fullName evidence="2">Lipocalin-like domain-containing protein</fullName>
    </recommendedName>
</protein>
<dbReference type="InterPro" id="IPR024311">
    <property type="entry name" value="Lipocalin-like"/>
</dbReference>
<comment type="caution">
    <text evidence="3">The sequence shown here is derived from an EMBL/GenBank/DDBJ whole genome shotgun (WGS) entry which is preliminary data.</text>
</comment>
<keyword evidence="4" id="KW-1185">Reference proteome</keyword>
<dbReference type="RefSeq" id="WP_134842411.1">
    <property type="nucleotide sequence ID" value="NZ_SGVY01000001.1"/>
</dbReference>
<feature type="signal peptide" evidence="1">
    <location>
        <begin position="1"/>
        <end position="21"/>
    </location>
</feature>
<proteinExistence type="predicted"/>
<dbReference type="Proteomes" id="UP000297872">
    <property type="component" value="Unassembled WGS sequence"/>
</dbReference>
<feature type="domain" description="Lipocalin-like" evidence="2">
    <location>
        <begin position="44"/>
        <end position="139"/>
    </location>
</feature>
<evidence type="ECO:0000313" key="4">
    <source>
        <dbReference type="Proteomes" id="UP000297872"/>
    </source>
</evidence>
<dbReference type="GeneID" id="302993736"/>
<evidence type="ECO:0000259" key="2">
    <source>
        <dbReference type="Pfam" id="PF13944"/>
    </source>
</evidence>
<feature type="chain" id="PRO_5021274861" description="Lipocalin-like domain-containing protein" evidence="1">
    <location>
        <begin position="22"/>
        <end position="333"/>
    </location>
</feature>
<keyword evidence="1" id="KW-0732">Signal</keyword>
<evidence type="ECO:0000256" key="1">
    <source>
        <dbReference type="SAM" id="SignalP"/>
    </source>
</evidence>
<dbReference type="Pfam" id="PF13944">
    <property type="entry name" value="Calycin_like"/>
    <property type="match status" value="1"/>
</dbReference>
<gene>
    <name evidence="3" type="ORF">EXN75_00290</name>
</gene>
<dbReference type="EMBL" id="SGVY01000001">
    <property type="protein sequence ID" value="TFH84627.1"/>
    <property type="molecule type" value="Genomic_DNA"/>
</dbReference>
<sequence length="333" mass="36633">MKKFFTLIFATMLASSMSAQMHGALKFSGASEMAVMGQNTPCESDTVKFEMVSMSAGNITFPAMEGMATIPSFTIENVTFTKGENHVITMAEQTFSAKVTVNNEEKSITGSSLTGTYNMADNSLTLKVVFKYGKMPLPLTYSIKSYYIKEVSSPIAVSIGGMMNYENAGVTYQVRKYMDGETQKMDVTVPTYTLDNTVMGNMTLGTYTIKGLIYDEAKGGFYRDYKNDGLKFHVVCKGGSMNMDNDYSFNAEKDNNILVKYEGSKVSDIINRFQMGAMPFYISTNFKAVTNGIGAVKSQTAKGKGKMYNLQGQLVGDNYKGVVIINGKKFLKK</sequence>
<reference evidence="3 4" key="1">
    <citation type="submission" date="2019-02" db="EMBL/GenBank/DDBJ databases">
        <title>Draft Genome Sequence of the Prevotella sp. BCRC 81118, Isolated from Human Feces.</title>
        <authorList>
            <person name="Huang C.-H."/>
        </authorList>
    </citation>
    <scope>NUCLEOTIDE SEQUENCE [LARGE SCALE GENOMIC DNA]</scope>
    <source>
        <strain evidence="3 4">BCRC 81118</strain>
    </source>
</reference>
<dbReference type="AlphaFoldDB" id="A0A4Y8VVZ4"/>
<evidence type="ECO:0000313" key="3">
    <source>
        <dbReference type="EMBL" id="TFH84627.1"/>
    </source>
</evidence>
<dbReference type="Gene3D" id="2.40.128.350">
    <property type="match status" value="1"/>
</dbReference>